<proteinExistence type="predicted"/>
<keyword evidence="1" id="KW-0812">Transmembrane</keyword>
<dbReference type="Proteomes" id="UP000594454">
    <property type="component" value="Chromosome 5"/>
</dbReference>
<dbReference type="InterPro" id="IPR026082">
    <property type="entry name" value="ABCA"/>
</dbReference>
<keyword evidence="1" id="KW-1133">Transmembrane helix</keyword>
<accession>A0A7R8V376</accession>
<dbReference type="PANTHER" id="PTHR19229:SF250">
    <property type="entry name" value="ABC TRANSPORTER DOMAIN-CONTAINING PROTEIN-RELATED"/>
    <property type="match status" value="1"/>
</dbReference>
<dbReference type="InParanoid" id="A0A7R8V376"/>
<keyword evidence="4" id="KW-1185">Reference proteome</keyword>
<dbReference type="SUPFAM" id="SSF52540">
    <property type="entry name" value="P-loop containing nucleoside triphosphate hydrolases"/>
    <property type="match status" value="1"/>
</dbReference>
<protein>
    <recommendedName>
        <fullName evidence="2">ABC transporter domain-containing protein</fullName>
    </recommendedName>
</protein>
<dbReference type="GO" id="GO:0005524">
    <property type="term" value="F:ATP binding"/>
    <property type="evidence" value="ECO:0007669"/>
    <property type="project" value="InterPro"/>
</dbReference>
<dbReference type="GO" id="GO:0005319">
    <property type="term" value="F:lipid transporter activity"/>
    <property type="evidence" value="ECO:0007669"/>
    <property type="project" value="TreeGrafter"/>
</dbReference>
<dbReference type="AlphaFoldDB" id="A0A7R8V376"/>
<evidence type="ECO:0000256" key="1">
    <source>
        <dbReference type="SAM" id="Phobius"/>
    </source>
</evidence>
<dbReference type="GO" id="GO:0140359">
    <property type="term" value="F:ABC-type transporter activity"/>
    <property type="evidence" value="ECO:0007669"/>
    <property type="project" value="InterPro"/>
</dbReference>
<name>A0A7R8V376_HERIL</name>
<dbReference type="InterPro" id="IPR027417">
    <property type="entry name" value="P-loop_NTPase"/>
</dbReference>
<dbReference type="GO" id="GO:0016020">
    <property type="term" value="C:membrane"/>
    <property type="evidence" value="ECO:0007669"/>
    <property type="project" value="InterPro"/>
</dbReference>
<feature type="transmembrane region" description="Helical" evidence="1">
    <location>
        <begin position="50"/>
        <end position="72"/>
    </location>
</feature>
<dbReference type="GO" id="GO:0016887">
    <property type="term" value="F:ATP hydrolysis activity"/>
    <property type="evidence" value="ECO:0007669"/>
    <property type="project" value="InterPro"/>
</dbReference>
<dbReference type="PANTHER" id="PTHR19229">
    <property type="entry name" value="ATP-BINDING CASSETTE TRANSPORTER SUBFAMILY A ABCA"/>
    <property type="match status" value="1"/>
</dbReference>
<keyword evidence="1" id="KW-0472">Membrane</keyword>
<sequence>MPVGTKLGFSVFLNTAMAFGFKIILNWEAAAVGAQWHNLFETITIEENLTLGHIMLMMIADTVIYMIITLYLEKIMPGSYGRVYKWYFPLMPSFWFPRKKRYIEGDVTVVNQSDRFEPEIGCGKAGIKLINLKKNFSGKTAVDGVSLNMFRNQITVLLGHNGAGKTTTISMITGLISPTSGTAIVNDVDILENMEDVRKSFGFCPQHNILFSELTVREHIIFYSRLKGLDKKEIEEEIDKYLKILEFEDKRNALAKHCQVA</sequence>
<organism evidence="3 4">
    <name type="scientific">Hermetia illucens</name>
    <name type="common">Black soldier fly</name>
    <dbReference type="NCBI Taxonomy" id="343691"/>
    <lineage>
        <taxon>Eukaryota</taxon>
        <taxon>Metazoa</taxon>
        <taxon>Ecdysozoa</taxon>
        <taxon>Arthropoda</taxon>
        <taxon>Hexapoda</taxon>
        <taxon>Insecta</taxon>
        <taxon>Pterygota</taxon>
        <taxon>Neoptera</taxon>
        <taxon>Endopterygota</taxon>
        <taxon>Diptera</taxon>
        <taxon>Brachycera</taxon>
        <taxon>Stratiomyomorpha</taxon>
        <taxon>Stratiomyidae</taxon>
        <taxon>Hermetiinae</taxon>
        <taxon>Hermetia</taxon>
    </lineage>
</organism>
<reference evidence="3 4" key="1">
    <citation type="submission" date="2020-11" db="EMBL/GenBank/DDBJ databases">
        <authorList>
            <person name="Wallbank WR R."/>
            <person name="Pardo Diaz C."/>
            <person name="Kozak K."/>
            <person name="Martin S."/>
            <person name="Jiggins C."/>
            <person name="Moest M."/>
            <person name="Warren A I."/>
            <person name="Generalovic N T."/>
            <person name="Byers J.R.P. K."/>
            <person name="Montejo-Kovacevich G."/>
            <person name="Yen C E."/>
        </authorList>
    </citation>
    <scope>NUCLEOTIDE SEQUENCE [LARGE SCALE GENOMIC DNA]</scope>
</reference>
<feature type="transmembrane region" description="Helical" evidence="1">
    <location>
        <begin position="7"/>
        <end position="30"/>
    </location>
</feature>
<gene>
    <name evidence="3" type="ORF">HERILL_LOCUS13293</name>
</gene>
<dbReference type="Gene3D" id="3.40.50.300">
    <property type="entry name" value="P-loop containing nucleotide triphosphate hydrolases"/>
    <property type="match status" value="1"/>
</dbReference>
<evidence type="ECO:0000313" key="4">
    <source>
        <dbReference type="Proteomes" id="UP000594454"/>
    </source>
</evidence>
<dbReference type="EMBL" id="LR899013">
    <property type="protein sequence ID" value="CAD7090835.1"/>
    <property type="molecule type" value="Genomic_DNA"/>
</dbReference>
<dbReference type="Pfam" id="PF00005">
    <property type="entry name" value="ABC_tran"/>
    <property type="match status" value="1"/>
</dbReference>
<dbReference type="OrthoDB" id="6512918at2759"/>
<evidence type="ECO:0000259" key="2">
    <source>
        <dbReference type="Pfam" id="PF00005"/>
    </source>
</evidence>
<evidence type="ECO:0000313" key="3">
    <source>
        <dbReference type="EMBL" id="CAD7090835.1"/>
    </source>
</evidence>
<dbReference type="InterPro" id="IPR003439">
    <property type="entry name" value="ABC_transporter-like_ATP-bd"/>
</dbReference>
<feature type="domain" description="ABC transporter" evidence="2">
    <location>
        <begin position="143"/>
        <end position="253"/>
    </location>
</feature>